<sequence>MSTSSDTWRPWVWAAFAFNTLFASLFAILCWATFSEFHNVIHDEKSLVPAGERTDWRYLFQGAAGSAFFAVILVVVFVVASLYYMVLTSFHLANIATHFLSFEPVMHSWVHDHHANFSLTILTATYVMGYVSTVFFLAFTVLMMIMGEEQAKGAHERLVPNDHA</sequence>
<keyword evidence="1" id="KW-1133">Transmembrane helix</keyword>
<evidence type="ECO:0000313" key="3">
    <source>
        <dbReference type="Proteomes" id="UP001485043"/>
    </source>
</evidence>
<accession>A0AAW1SB93</accession>
<evidence type="ECO:0000313" key="2">
    <source>
        <dbReference type="EMBL" id="KAK9843385.1"/>
    </source>
</evidence>
<keyword evidence="3" id="KW-1185">Reference proteome</keyword>
<feature type="transmembrane region" description="Helical" evidence="1">
    <location>
        <begin position="12"/>
        <end position="37"/>
    </location>
</feature>
<reference evidence="2 3" key="1">
    <citation type="journal article" date="2024" name="Nat. Commun.">
        <title>Phylogenomics reveals the evolutionary origins of lichenization in chlorophyte algae.</title>
        <authorList>
            <person name="Puginier C."/>
            <person name="Libourel C."/>
            <person name="Otte J."/>
            <person name="Skaloud P."/>
            <person name="Haon M."/>
            <person name="Grisel S."/>
            <person name="Petersen M."/>
            <person name="Berrin J.G."/>
            <person name="Delaux P.M."/>
            <person name="Dal Grande F."/>
            <person name="Keller J."/>
        </authorList>
    </citation>
    <scope>NUCLEOTIDE SEQUENCE [LARGE SCALE GENOMIC DNA]</scope>
    <source>
        <strain evidence="2 3">SAG 2523</strain>
    </source>
</reference>
<protein>
    <submittedName>
        <fullName evidence="2">Uncharacterized protein</fullName>
    </submittedName>
</protein>
<organism evidence="2 3">
    <name type="scientific">Apatococcus fuscideae</name>
    <dbReference type="NCBI Taxonomy" id="2026836"/>
    <lineage>
        <taxon>Eukaryota</taxon>
        <taxon>Viridiplantae</taxon>
        <taxon>Chlorophyta</taxon>
        <taxon>core chlorophytes</taxon>
        <taxon>Trebouxiophyceae</taxon>
        <taxon>Chlorellales</taxon>
        <taxon>Chlorellaceae</taxon>
        <taxon>Apatococcus</taxon>
    </lineage>
</organism>
<keyword evidence="1" id="KW-0812">Transmembrane</keyword>
<dbReference type="AlphaFoldDB" id="A0AAW1SB93"/>
<dbReference type="EMBL" id="JALJOV010001694">
    <property type="protein sequence ID" value="KAK9843385.1"/>
    <property type="molecule type" value="Genomic_DNA"/>
</dbReference>
<feature type="transmembrane region" description="Helical" evidence="1">
    <location>
        <begin position="127"/>
        <end position="147"/>
    </location>
</feature>
<proteinExistence type="predicted"/>
<keyword evidence="1" id="KW-0472">Membrane</keyword>
<evidence type="ECO:0000256" key="1">
    <source>
        <dbReference type="SAM" id="Phobius"/>
    </source>
</evidence>
<gene>
    <name evidence="2" type="ORF">WJX84_012097</name>
</gene>
<dbReference type="Proteomes" id="UP001485043">
    <property type="component" value="Unassembled WGS sequence"/>
</dbReference>
<comment type="caution">
    <text evidence="2">The sequence shown here is derived from an EMBL/GenBank/DDBJ whole genome shotgun (WGS) entry which is preliminary data.</text>
</comment>
<feature type="transmembrane region" description="Helical" evidence="1">
    <location>
        <begin position="58"/>
        <end position="84"/>
    </location>
</feature>
<name>A0AAW1SB93_9CHLO</name>